<dbReference type="NCBIfam" id="TIGR02104">
    <property type="entry name" value="pulA_typeI"/>
    <property type="match status" value="1"/>
</dbReference>
<dbReference type="InterPro" id="IPR014756">
    <property type="entry name" value="Ig_E-set"/>
</dbReference>
<dbReference type="InterPro" id="IPR011840">
    <property type="entry name" value="PulA_typeI"/>
</dbReference>
<feature type="domain" description="Glycosyl hydrolase family 13 catalytic" evidence="2">
    <location>
        <begin position="265"/>
        <end position="637"/>
    </location>
</feature>
<dbReference type="RefSeq" id="WP_235515935.1">
    <property type="nucleotide sequence ID" value="NZ_JBAWKY010000001.1"/>
</dbReference>
<keyword evidence="3" id="KW-0378">Hydrolase</keyword>
<dbReference type="EMBL" id="JBAWKY010000001">
    <property type="protein sequence ID" value="MEI4461724.1"/>
    <property type="molecule type" value="Genomic_DNA"/>
</dbReference>
<dbReference type="GO" id="GO:0051060">
    <property type="term" value="F:pullulanase activity"/>
    <property type="evidence" value="ECO:0007669"/>
    <property type="project" value="UniProtKB-EC"/>
</dbReference>
<evidence type="ECO:0000313" key="3">
    <source>
        <dbReference type="EMBL" id="MEI4461724.1"/>
    </source>
</evidence>
<protein>
    <submittedName>
        <fullName evidence="3">Type I pullulanase</fullName>
        <ecNumber evidence="3">3.2.1.41</ecNumber>
    </submittedName>
</protein>
<dbReference type="PANTHER" id="PTHR43002">
    <property type="entry name" value="GLYCOGEN DEBRANCHING ENZYME"/>
    <property type="match status" value="1"/>
</dbReference>
<proteinExistence type="inferred from homology"/>
<reference evidence="3 4" key="1">
    <citation type="submission" date="2023-12" db="EMBL/GenBank/DDBJ databases">
        <authorList>
            <person name="Easwaran N."/>
            <person name="Lazarus H.P.S."/>
        </authorList>
    </citation>
    <scope>NUCLEOTIDE SEQUENCE [LARGE SCALE GENOMIC DNA]</scope>
    <source>
        <strain evidence="3 4">VIT-2023</strain>
    </source>
</reference>
<evidence type="ECO:0000256" key="1">
    <source>
        <dbReference type="ARBA" id="ARBA00008061"/>
    </source>
</evidence>
<dbReference type="InterPro" id="IPR006047">
    <property type="entry name" value="GH13_cat_dom"/>
</dbReference>
<dbReference type="EC" id="3.2.1.41" evidence="3"/>
<comment type="similarity">
    <text evidence="1">Belongs to the glycosyl hydrolase 13 family.</text>
</comment>
<dbReference type="CDD" id="cd02860">
    <property type="entry name" value="E_set_Pullulanase"/>
    <property type="match status" value="1"/>
</dbReference>
<keyword evidence="3" id="KW-0326">Glycosidase</keyword>
<keyword evidence="4" id="KW-1185">Reference proteome</keyword>
<name>A0ABU8EFK6_9BACL</name>
<evidence type="ECO:0000259" key="2">
    <source>
        <dbReference type="SMART" id="SM00642"/>
    </source>
</evidence>
<organism evidence="3 4">
    <name type="scientific">Exiguobacterium indicum</name>
    <dbReference type="NCBI Taxonomy" id="296995"/>
    <lineage>
        <taxon>Bacteria</taxon>
        <taxon>Bacillati</taxon>
        <taxon>Bacillota</taxon>
        <taxon>Bacilli</taxon>
        <taxon>Bacillales</taxon>
        <taxon>Bacillales Family XII. Incertae Sedis</taxon>
        <taxon>Exiguobacterium</taxon>
    </lineage>
</organism>
<dbReference type="CDD" id="cd11341">
    <property type="entry name" value="AmyAc_Pullulanase_LD-like"/>
    <property type="match status" value="1"/>
</dbReference>
<dbReference type="InterPro" id="IPR049117">
    <property type="entry name" value="pulA_all-beta"/>
</dbReference>
<dbReference type="SUPFAM" id="SSF51445">
    <property type="entry name" value="(Trans)glycosidases"/>
    <property type="match status" value="1"/>
</dbReference>
<dbReference type="InterPro" id="IPR017853">
    <property type="entry name" value="GH"/>
</dbReference>
<dbReference type="SMART" id="SM00642">
    <property type="entry name" value="Aamy"/>
    <property type="match status" value="1"/>
</dbReference>
<dbReference type="Gene3D" id="2.60.40.1180">
    <property type="entry name" value="Golgi alpha-mannosidase II"/>
    <property type="match status" value="1"/>
</dbReference>
<evidence type="ECO:0000313" key="4">
    <source>
        <dbReference type="Proteomes" id="UP001387110"/>
    </source>
</evidence>
<dbReference type="Proteomes" id="UP001387110">
    <property type="component" value="Unassembled WGS sequence"/>
</dbReference>
<dbReference type="Pfam" id="PF02922">
    <property type="entry name" value="CBM_48"/>
    <property type="match status" value="1"/>
</dbReference>
<comment type="caution">
    <text evidence="3">The sequence shown here is derived from an EMBL/GenBank/DDBJ whole genome shotgun (WGS) entry which is preliminary data.</text>
</comment>
<gene>
    <name evidence="3" type="primary">pulA</name>
    <name evidence="3" type="ORF">SZL87_04685</name>
</gene>
<accession>A0ABU8EFK6</accession>
<dbReference type="Gene3D" id="3.20.20.80">
    <property type="entry name" value="Glycosidases"/>
    <property type="match status" value="1"/>
</dbReference>
<dbReference type="InterPro" id="IPR013780">
    <property type="entry name" value="Glyco_hydro_b"/>
</dbReference>
<dbReference type="SUPFAM" id="SSF81296">
    <property type="entry name" value="E set domains"/>
    <property type="match status" value="1"/>
</dbReference>
<dbReference type="InterPro" id="IPR013783">
    <property type="entry name" value="Ig-like_fold"/>
</dbReference>
<dbReference type="Pfam" id="PF21653">
    <property type="entry name" value="pulA_all-beta"/>
    <property type="match status" value="1"/>
</dbReference>
<dbReference type="InterPro" id="IPR004193">
    <property type="entry name" value="Glyco_hydro_13_N"/>
</dbReference>
<sequence length="734" mass="84174">MRNSHAFKSKGGSDGIVVAKEMTNQEVAIPVIRAEFSSFQSIRVEVEGNPSIHWSLECDGQSLAIQQVETHREEQLVIYELTVLEPVELECRYEVFGAGRSIRVVPDRLVRTEAFERKYRYEGKLGVWEEKGTFHFAVWSPVAERIMCVVYDQDERLLGKYEMERHEQGAYHLQLEQDIAECWYRYEVTTYLGTKEVVDPYASAISENGRYGVIVDVERTMTKWFPKRVARPLFVKPSDAVIYEANIRDFTIDHSAGSSYPGQYTGMTERGTRSPRGHATGLDYLLDLGITHLQLLPVHFFETTDERTRSPYNWGYDPMLWFGLAGSYASSVEPLVRVREYAEMVERLHEAGIRVTFDVVMNHVFIRERSSLEQLVPGYYFRYEVDGTLSNGTGVGNDTASERFMMRRLIVDCLTYFARVYRIDAFRFDLMGIHDIETMNDVRAALDAIDPTILVYGEGWDLATALPERLKAMSASAAQMPRIAHFNDVFRDALKGSTFSEFDRGFVAGDGWKEGEVRNGIAGSVHIDNQTYGRFPEPTYSINYVEAHDNHTLYDKLKLSCPEADEQQLLRMSRLAQTIALFAQGIPFLHAGQEFLRTKQGVENSYNAPDEINRMDWERRDDHLSLVTYIRTILQIRRMHGGFRLHRANQIRELLHFIDLRPGVIAYELGAVHSYDAWQRTLIVYNTTREIVEVSLDHSRWNVHVQGDEASVDPLLKGVDRIQVLPLSTTIATC</sequence>
<dbReference type="Gene3D" id="2.60.40.10">
    <property type="entry name" value="Immunoglobulins"/>
    <property type="match status" value="1"/>
</dbReference>